<dbReference type="NCBIfam" id="TIGR02063">
    <property type="entry name" value="RNase_R"/>
    <property type="match status" value="1"/>
</dbReference>
<dbReference type="GO" id="GO:0006402">
    <property type="term" value="P:mRNA catabolic process"/>
    <property type="evidence" value="ECO:0007669"/>
    <property type="project" value="TreeGrafter"/>
</dbReference>
<dbReference type="PANTHER" id="PTHR23355">
    <property type="entry name" value="RIBONUCLEASE"/>
    <property type="match status" value="1"/>
</dbReference>
<proteinExistence type="inferred from homology"/>
<dbReference type="InterPro" id="IPR004476">
    <property type="entry name" value="RNase_II/RNase_R"/>
</dbReference>
<dbReference type="PROSITE" id="PS50126">
    <property type="entry name" value="S1"/>
    <property type="match status" value="1"/>
</dbReference>
<dbReference type="InterPro" id="IPR050180">
    <property type="entry name" value="RNR_Ribonuclease"/>
</dbReference>
<protein>
    <recommendedName>
        <fullName evidence="7">Ribonuclease R</fullName>
        <shortName evidence="7">RNase R</shortName>
        <ecNumber evidence="7">3.1.13.1</ecNumber>
    </recommendedName>
</protein>
<dbReference type="Pfam" id="PF00773">
    <property type="entry name" value="RNB"/>
    <property type="match status" value="1"/>
</dbReference>
<dbReference type="HAMAP" id="MF_01895">
    <property type="entry name" value="RNase_R"/>
    <property type="match status" value="1"/>
</dbReference>
<dbReference type="SUPFAM" id="SSF50249">
    <property type="entry name" value="Nucleic acid-binding proteins"/>
    <property type="match status" value="4"/>
</dbReference>
<dbReference type="PANTHER" id="PTHR23355:SF9">
    <property type="entry name" value="DIS3-LIKE EXONUCLEASE 2"/>
    <property type="match status" value="1"/>
</dbReference>
<dbReference type="RefSeq" id="WP_036433948.1">
    <property type="nucleotide sequence ID" value="NZ_LR215039.1"/>
</dbReference>
<dbReference type="InterPro" id="IPR012340">
    <property type="entry name" value="NA-bd_OB-fold"/>
</dbReference>
<comment type="similarity">
    <text evidence="7">Belongs to the RNR ribonuclease family. RNase R subfamily.</text>
</comment>
<sequence length="733" mass="84685">MKIEEIYQFIKTSKAKNFLEIARHFKIKPKDNHLLNKALAALQKDCRVFRNEKDEYYAPELVETTSGVFVASPKGSFGFVDYDIDEENKTKKSVFVKSFNFNGAITNDVVQVNVYVNPHDENNLNYGVITNILERKNDSIIGFIKQKNNTFYFVPSDQRFKNCTWALMPSGVTYKLNDLVVARILKYDAKIVYISVAKVITNEADPMVFVKAYLESIKAPDNFPEFLKDEINQIPDDIYSDDLSNRVDLRDKLIVTIDGDDTKDFDDAINVEKLSNGNWKLGVYIADVSYYVKENTLLDKEALNRGTSTYLVDRVIPMLPEKLSNGICSLNPDEDRFVLGCEIEINQFGENVKTNIFQGIINSKFRLTYKNVNAFYENGFIDTTNHPHLSEQLEQMLYQAKELSLIIHNFKTNQGYIDFEIDEPKIKLDELGHVKDIVISERGFSEVLIEDFMVRANEVVAKTLYDKKLPVLYRVHEVPNEEKLQSLINALEVVNLPTPEFKYYEITPKLFANFVEQVKSKRDDDFVKLLFLRTMQKAVYSQNNIQHFGLASEFYCHFTSPIRRYPDLIIHRIIRDYLIDKKPLQIEKLQAQLDIFGDLNTASEQKAVQTERKVNDLKFAEYLKSKVGQSFKAQILSVLNFGFFVEFEFKASGLVHKSNLFDGDFEINETVTKLVSKNKIYTIGDVVEVTVINVDLLEGKVDCVLTSQYPQFLNKLNKDKEERNKRNAKRVEK</sequence>
<dbReference type="SMART" id="SM00955">
    <property type="entry name" value="RNB"/>
    <property type="match status" value="1"/>
</dbReference>
<evidence type="ECO:0000313" key="10">
    <source>
        <dbReference type="Proteomes" id="UP000289497"/>
    </source>
</evidence>
<accession>A0A449B6B2</accession>
<dbReference type="SMART" id="SM00316">
    <property type="entry name" value="S1"/>
    <property type="match status" value="1"/>
</dbReference>
<dbReference type="NCBIfam" id="TIGR00358">
    <property type="entry name" value="3_prime_RNase"/>
    <property type="match status" value="1"/>
</dbReference>
<dbReference type="AlphaFoldDB" id="A0A449B6B2"/>
<evidence type="ECO:0000259" key="8">
    <source>
        <dbReference type="PROSITE" id="PS50126"/>
    </source>
</evidence>
<evidence type="ECO:0000256" key="5">
    <source>
        <dbReference type="ARBA" id="ARBA00022839"/>
    </source>
</evidence>
<evidence type="ECO:0000313" key="9">
    <source>
        <dbReference type="EMBL" id="VEU76095.1"/>
    </source>
</evidence>
<name>A0A449B6B2_9BACT</name>
<keyword evidence="5 7" id="KW-0269">Exonuclease</keyword>
<feature type="domain" description="S1 motif" evidence="8">
    <location>
        <begin position="628"/>
        <end position="706"/>
    </location>
</feature>
<dbReference type="KEGG" id="mcou:NCTC10179_00260"/>
<dbReference type="CDD" id="cd04471">
    <property type="entry name" value="S1_RNase_R"/>
    <property type="match status" value="1"/>
</dbReference>
<keyword evidence="4 7" id="KW-0378">Hydrolase</keyword>
<keyword evidence="2 7" id="KW-0963">Cytoplasm</keyword>
<evidence type="ECO:0000256" key="7">
    <source>
        <dbReference type="HAMAP-Rule" id="MF_01895"/>
    </source>
</evidence>
<dbReference type="Gene3D" id="2.40.50.140">
    <property type="entry name" value="Nucleic acid-binding proteins"/>
    <property type="match status" value="1"/>
</dbReference>
<comment type="subcellular location">
    <subcellularLocation>
        <location evidence="7">Cytoplasm</location>
    </subcellularLocation>
</comment>
<dbReference type="GO" id="GO:0005829">
    <property type="term" value="C:cytosol"/>
    <property type="evidence" value="ECO:0007669"/>
    <property type="project" value="TreeGrafter"/>
</dbReference>
<dbReference type="OrthoDB" id="9764149at2"/>
<dbReference type="GO" id="GO:0003723">
    <property type="term" value="F:RNA binding"/>
    <property type="evidence" value="ECO:0007669"/>
    <property type="project" value="UniProtKB-UniRule"/>
</dbReference>
<evidence type="ECO:0000256" key="3">
    <source>
        <dbReference type="ARBA" id="ARBA00022722"/>
    </source>
</evidence>
<dbReference type="InterPro" id="IPR001900">
    <property type="entry name" value="RNase_II/R"/>
</dbReference>
<keyword evidence="10" id="KW-1185">Reference proteome</keyword>
<dbReference type="GO" id="GO:0008859">
    <property type="term" value="F:exoribonuclease II activity"/>
    <property type="evidence" value="ECO:0007669"/>
    <property type="project" value="UniProtKB-UniRule"/>
</dbReference>
<dbReference type="Pfam" id="PF00575">
    <property type="entry name" value="S1"/>
    <property type="match status" value="1"/>
</dbReference>
<evidence type="ECO:0000256" key="6">
    <source>
        <dbReference type="ARBA" id="ARBA00022884"/>
    </source>
</evidence>
<dbReference type="EMBL" id="LR215039">
    <property type="protein sequence ID" value="VEU76095.1"/>
    <property type="molecule type" value="Genomic_DNA"/>
</dbReference>
<comment type="function">
    <text evidence="7">3'-5' exoribonuclease that releases 5'-nucleoside monophosphates and is involved in maturation of structured RNAs.</text>
</comment>
<evidence type="ECO:0000256" key="4">
    <source>
        <dbReference type="ARBA" id="ARBA00022801"/>
    </source>
</evidence>
<keyword evidence="3 7" id="KW-0540">Nuclease</keyword>
<dbReference type="Proteomes" id="UP000289497">
    <property type="component" value="Chromosome"/>
</dbReference>
<evidence type="ECO:0000256" key="2">
    <source>
        <dbReference type="ARBA" id="ARBA00022490"/>
    </source>
</evidence>
<evidence type="ECO:0000256" key="1">
    <source>
        <dbReference type="ARBA" id="ARBA00001849"/>
    </source>
</evidence>
<dbReference type="InterPro" id="IPR003029">
    <property type="entry name" value="S1_domain"/>
</dbReference>
<gene>
    <name evidence="9" type="primary">vacB</name>
    <name evidence="7" type="synonym">rnr</name>
    <name evidence="9" type="ORF">NCTC10179_00260</name>
</gene>
<reference evidence="9 10" key="1">
    <citation type="submission" date="2019-01" db="EMBL/GenBank/DDBJ databases">
        <authorList>
            <consortium name="Pathogen Informatics"/>
        </authorList>
    </citation>
    <scope>NUCLEOTIDE SEQUENCE [LARGE SCALE GENOMIC DNA]</scope>
    <source>
        <strain evidence="9 10">NCTC10179</strain>
    </source>
</reference>
<dbReference type="EC" id="3.1.13.1" evidence="7"/>
<comment type="catalytic activity">
    <reaction evidence="1 7">
        <text>Exonucleolytic cleavage in the 3'- to 5'-direction to yield nucleoside 5'-phosphates.</text>
        <dbReference type="EC" id="3.1.13.1"/>
    </reaction>
</comment>
<keyword evidence="6 7" id="KW-0694">RNA-binding</keyword>
<organism evidence="9 10">
    <name type="scientific">Mycoplasmopsis columboralis</name>
    <dbReference type="NCBI Taxonomy" id="171282"/>
    <lineage>
        <taxon>Bacteria</taxon>
        <taxon>Bacillati</taxon>
        <taxon>Mycoplasmatota</taxon>
        <taxon>Mycoplasmoidales</taxon>
        <taxon>Metamycoplasmataceae</taxon>
        <taxon>Mycoplasmopsis</taxon>
    </lineage>
</organism>
<dbReference type="InterPro" id="IPR011805">
    <property type="entry name" value="RNase_R"/>
</dbReference>